<comment type="caution">
    <text evidence="3">The sequence shown here is derived from an EMBL/GenBank/DDBJ whole genome shotgun (WGS) entry which is preliminary data.</text>
</comment>
<dbReference type="AlphaFoldDB" id="A0AAW1BFZ9"/>
<sequence>MPSAPRKDIPCEEEEEEDEEVCWFLGEILLFYCLAVIVLKLGSLGAKRFFLRQPCGTLTCNWKAHSKGGQGCSCQCHCKITLCGLFRKIFGGKGNPEAGDPPVSPPIKKRLKKRLSLLSQQTFCDSDSSGTGSLDSQLSSWKWSQTGDSVSLASRKKKNQRTGKIPRDPDSFWMRQQPCMRCKAKRTREWLVQHFYNKDLPLQSKKN</sequence>
<accession>A0AAW1BFZ9</accession>
<dbReference type="PANTHER" id="PTHR31822:SF1">
    <property type="entry name" value="SERINE-RICH SINGLE-PASS MEMBRANE PROTEIN 1"/>
    <property type="match status" value="1"/>
</dbReference>
<name>A0AAW1BFZ9_CROAD</name>
<keyword evidence="2" id="KW-0472">Membrane</keyword>
<keyword evidence="2" id="KW-0812">Transmembrane</keyword>
<dbReference type="InterPro" id="IPR027955">
    <property type="entry name" value="DUF4636"/>
</dbReference>
<proteinExistence type="predicted"/>
<evidence type="ECO:0000313" key="4">
    <source>
        <dbReference type="Proteomes" id="UP001474421"/>
    </source>
</evidence>
<dbReference type="Pfam" id="PF15468">
    <property type="entry name" value="DUF4636"/>
    <property type="match status" value="1"/>
</dbReference>
<dbReference type="PANTHER" id="PTHR31822">
    <property type="entry name" value="SERINE-RICH SINGLE-PASS MEMBRANE PROTEIN 1"/>
    <property type="match status" value="1"/>
</dbReference>
<dbReference type="Proteomes" id="UP001474421">
    <property type="component" value="Unassembled WGS sequence"/>
</dbReference>
<feature type="transmembrane region" description="Helical" evidence="2">
    <location>
        <begin position="23"/>
        <end position="42"/>
    </location>
</feature>
<evidence type="ECO:0000313" key="3">
    <source>
        <dbReference type="EMBL" id="KAK9400272.1"/>
    </source>
</evidence>
<dbReference type="EMBL" id="JAOTOJ010000006">
    <property type="protein sequence ID" value="KAK9400272.1"/>
    <property type="molecule type" value="Genomic_DNA"/>
</dbReference>
<reference evidence="3 4" key="1">
    <citation type="journal article" date="2024" name="Proc. Natl. Acad. Sci. U.S.A.">
        <title>The genetic regulatory architecture and epigenomic basis for age-related changes in rattlesnake venom.</title>
        <authorList>
            <person name="Hogan M.P."/>
            <person name="Holding M.L."/>
            <person name="Nystrom G.S."/>
            <person name="Colston T.J."/>
            <person name="Bartlett D.A."/>
            <person name="Mason A.J."/>
            <person name="Ellsworth S.A."/>
            <person name="Rautsaw R.M."/>
            <person name="Lawrence K.C."/>
            <person name="Strickland J.L."/>
            <person name="He B."/>
            <person name="Fraser P."/>
            <person name="Margres M.J."/>
            <person name="Gilbert D.M."/>
            <person name="Gibbs H.L."/>
            <person name="Parkinson C.L."/>
            <person name="Rokyta D.R."/>
        </authorList>
    </citation>
    <scope>NUCLEOTIDE SEQUENCE [LARGE SCALE GENOMIC DNA]</scope>
    <source>
        <strain evidence="3">DRR0105</strain>
    </source>
</reference>
<evidence type="ECO:0000256" key="1">
    <source>
        <dbReference type="SAM" id="MobiDB-lite"/>
    </source>
</evidence>
<keyword evidence="2" id="KW-1133">Transmembrane helix</keyword>
<organism evidence="3 4">
    <name type="scientific">Crotalus adamanteus</name>
    <name type="common">Eastern diamondback rattlesnake</name>
    <dbReference type="NCBI Taxonomy" id="8729"/>
    <lineage>
        <taxon>Eukaryota</taxon>
        <taxon>Metazoa</taxon>
        <taxon>Chordata</taxon>
        <taxon>Craniata</taxon>
        <taxon>Vertebrata</taxon>
        <taxon>Euteleostomi</taxon>
        <taxon>Lepidosauria</taxon>
        <taxon>Squamata</taxon>
        <taxon>Bifurcata</taxon>
        <taxon>Unidentata</taxon>
        <taxon>Episquamata</taxon>
        <taxon>Toxicofera</taxon>
        <taxon>Serpentes</taxon>
        <taxon>Colubroidea</taxon>
        <taxon>Viperidae</taxon>
        <taxon>Crotalinae</taxon>
        <taxon>Crotalus</taxon>
    </lineage>
</organism>
<keyword evidence="4" id="KW-1185">Reference proteome</keyword>
<evidence type="ECO:0000256" key="2">
    <source>
        <dbReference type="SAM" id="Phobius"/>
    </source>
</evidence>
<feature type="region of interest" description="Disordered" evidence="1">
    <location>
        <begin position="150"/>
        <end position="170"/>
    </location>
</feature>
<gene>
    <name evidence="3" type="ORF">NXF25_013291</name>
</gene>
<protein>
    <submittedName>
        <fullName evidence="3">Serine-rich single-pass membrane protein 1</fullName>
    </submittedName>
</protein>